<dbReference type="InterPro" id="IPR025665">
    <property type="entry name" value="Beta-barrel_OMP_2"/>
</dbReference>
<dbReference type="OrthoDB" id="1011748at2"/>
<keyword evidence="3" id="KW-1185">Reference proteome</keyword>
<protein>
    <submittedName>
        <fullName evidence="2">PorT family protein</fullName>
    </submittedName>
</protein>
<feature type="domain" description="Outer membrane protein beta-barrel" evidence="1">
    <location>
        <begin position="37"/>
        <end position="210"/>
    </location>
</feature>
<dbReference type="Pfam" id="PF13568">
    <property type="entry name" value="OMP_b-brl_2"/>
    <property type="match status" value="1"/>
</dbReference>
<reference evidence="2 3" key="1">
    <citation type="submission" date="2019-01" db="EMBL/GenBank/DDBJ databases">
        <title>Lacibacter sp. strain TTM-7.</title>
        <authorList>
            <person name="Chen W.-M."/>
        </authorList>
    </citation>
    <scope>NUCLEOTIDE SEQUENCE [LARGE SCALE GENOMIC DNA]</scope>
    <source>
        <strain evidence="2 3">TTM-7</strain>
    </source>
</reference>
<sequence>MHRNRPVHLNNYSHKRNIHMKGMKLLAAGILFTAAVQAQTTKSNGVSFGIRAGVNFQNINGRSFSDNKLENKLVPRLQAGVTADVPLADDFYLQPGLLYSGKGTKFKGSNDVLNISYLDVPVTFLYKPVLGKGRMMLGVGPYVGFALNGKVTQEDGDKSTVKFKNTITASEAISDYYYRRMDAGANLLFGYEMSSRLSLQLNAQLGLQKINPVIEGVSNDNTAYRNTGFGLSLGYHF</sequence>
<name>A0A4Q1CM13_9BACT</name>
<proteinExistence type="predicted"/>
<evidence type="ECO:0000313" key="2">
    <source>
        <dbReference type="EMBL" id="RXK62046.1"/>
    </source>
</evidence>
<evidence type="ECO:0000313" key="3">
    <source>
        <dbReference type="Proteomes" id="UP000290204"/>
    </source>
</evidence>
<dbReference type="AlphaFoldDB" id="A0A4Q1CM13"/>
<organism evidence="2 3">
    <name type="scientific">Lacibacter luteus</name>
    <dbReference type="NCBI Taxonomy" id="2508719"/>
    <lineage>
        <taxon>Bacteria</taxon>
        <taxon>Pseudomonadati</taxon>
        <taxon>Bacteroidota</taxon>
        <taxon>Chitinophagia</taxon>
        <taxon>Chitinophagales</taxon>
        <taxon>Chitinophagaceae</taxon>
        <taxon>Lacibacter</taxon>
    </lineage>
</organism>
<gene>
    <name evidence="2" type="ORF">ESA94_03275</name>
</gene>
<dbReference type="Proteomes" id="UP000290204">
    <property type="component" value="Unassembled WGS sequence"/>
</dbReference>
<accession>A0A4Q1CM13</accession>
<evidence type="ECO:0000259" key="1">
    <source>
        <dbReference type="Pfam" id="PF13568"/>
    </source>
</evidence>
<comment type="caution">
    <text evidence="2">The sequence shown here is derived from an EMBL/GenBank/DDBJ whole genome shotgun (WGS) entry which is preliminary data.</text>
</comment>
<dbReference type="EMBL" id="SDHW01000001">
    <property type="protein sequence ID" value="RXK62046.1"/>
    <property type="molecule type" value="Genomic_DNA"/>
</dbReference>